<organism evidence="1 2">
    <name type="scientific">Rhododendron griersonianum</name>
    <dbReference type="NCBI Taxonomy" id="479676"/>
    <lineage>
        <taxon>Eukaryota</taxon>
        <taxon>Viridiplantae</taxon>
        <taxon>Streptophyta</taxon>
        <taxon>Embryophyta</taxon>
        <taxon>Tracheophyta</taxon>
        <taxon>Spermatophyta</taxon>
        <taxon>Magnoliopsida</taxon>
        <taxon>eudicotyledons</taxon>
        <taxon>Gunneridae</taxon>
        <taxon>Pentapetalae</taxon>
        <taxon>asterids</taxon>
        <taxon>Ericales</taxon>
        <taxon>Ericaceae</taxon>
        <taxon>Ericoideae</taxon>
        <taxon>Rhodoreae</taxon>
        <taxon>Rhododendron</taxon>
    </lineage>
</organism>
<evidence type="ECO:0000313" key="1">
    <source>
        <dbReference type="EMBL" id="KAG5561893.1"/>
    </source>
</evidence>
<reference evidence="1" key="1">
    <citation type="submission" date="2020-08" db="EMBL/GenBank/DDBJ databases">
        <title>Plant Genome Project.</title>
        <authorList>
            <person name="Zhang R.-G."/>
        </authorList>
    </citation>
    <scope>NUCLEOTIDE SEQUENCE</scope>
    <source>
        <strain evidence="1">WSP0</strain>
        <tissue evidence="1">Leaf</tissue>
    </source>
</reference>
<name>A0AAV6LA06_9ERIC</name>
<dbReference type="AlphaFoldDB" id="A0AAV6LA06"/>
<accession>A0AAV6LA06</accession>
<comment type="caution">
    <text evidence="1">The sequence shown here is derived from an EMBL/GenBank/DDBJ whole genome shotgun (WGS) entry which is preliminary data.</text>
</comment>
<keyword evidence="2" id="KW-1185">Reference proteome</keyword>
<dbReference type="Proteomes" id="UP000823749">
    <property type="component" value="Chromosome 2"/>
</dbReference>
<protein>
    <submittedName>
        <fullName evidence="1">Uncharacterized protein</fullName>
    </submittedName>
</protein>
<sequence>MELLELLGMRRMPILKAKGEAEGLCAQLNGEGQEFLQSSFSRCELALIYPTPASTSTATSAFSSYPIITFHILLPSIGVFNTLDGPHCGSTLTTNHHGFAAAFVPASYCEHDGDGGGNDDGGVELGHGHLEFVGMQSLDEY</sequence>
<proteinExistence type="predicted"/>
<evidence type="ECO:0000313" key="2">
    <source>
        <dbReference type="Proteomes" id="UP000823749"/>
    </source>
</evidence>
<dbReference type="EMBL" id="JACTNZ010000002">
    <property type="protein sequence ID" value="KAG5561893.1"/>
    <property type="molecule type" value="Genomic_DNA"/>
</dbReference>
<gene>
    <name evidence="1" type="ORF">RHGRI_004814</name>
</gene>